<gene>
    <name evidence="2" type="ORF">TrLO_g1687</name>
</gene>
<name>A0A9W7FRV9_9STRA</name>
<keyword evidence="3" id="KW-1185">Reference proteome</keyword>
<dbReference type="AlphaFoldDB" id="A0A9W7FRV9"/>
<sequence>MSSMRDDKVDAVERRKQANFIKDHGKDEVYSEDEELVLNKGKALFEEKKGWERPSRSFRLTDSKVQANAVGGKGWGSTSLNVRAEMEEVAAFFWDFGSHANMEISQDVERTFEEDEEGVDGFKKIVKRSQQMPSNHRNRRRNRGRAKRITVEE</sequence>
<organism evidence="2 3">
    <name type="scientific">Triparma laevis f. longispina</name>
    <dbReference type="NCBI Taxonomy" id="1714387"/>
    <lineage>
        <taxon>Eukaryota</taxon>
        <taxon>Sar</taxon>
        <taxon>Stramenopiles</taxon>
        <taxon>Ochrophyta</taxon>
        <taxon>Bolidophyceae</taxon>
        <taxon>Parmales</taxon>
        <taxon>Triparmaceae</taxon>
        <taxon>Triparma</taxon>
    </lineage>
</organism>
<feature type="region of interest" description="Disordered" evidence="1">
    <location>
        <begin position="126"/>
        <end position="153"/>
    </location>
</feature>
<evidence type="ECO:0000313" key="3">
    <source>
        <dbReference type="Proteomes" id="UP001165122"/>
    </source>
</evidence>
<proteinExistence type="predicted"/>
<dbReference type="Proteomes" id="UP001165122">
    <property type="component" value="Unassembled WGS sequence"/>
</dbReference>
<protein>
    <submittedName>
        <fullName evidence="2">Uncharacterized protein</fullName>
    </submittedName>
</protein>
<feature type="compositionally biased region" description="Basic residues" evidence="1">
    <location>
        <begin position="136"/>
        <end position="153"/>
    </location>
</feature>
<evidence type="ECO:0000313" key="2">
    <source>
        <dbReference type="EMBL" id="GMI16853.1"/>
    </source>
</evidence>
<reference evidence="3" key="1">
    <citation type="journal article" date="2023" name="Commun. Biol.">
        <title>Genome analysis of Parmales, the sister group of diatoms, reveals the evolutionary specialization of diatoms from phago-mixotrophs to photoautotrophs.</title>
        <authorList>
            <person name="Ban H."/>
            <person name="Sato S."/>
            <person name="Yoshikawa S."/>
            <person name="Yamada K."/>
            <person name="Nakamura Y."/>
            <person name="Ichinomiya M."/>
            <person name="Sato N."/>
            <person name="Blanc-Mathieu R."/>
            <person name="Endo H."/>
            <person name="Kuwata A."/>
            <person name="Ogata H."/>
        </authorList>
    </citation>
    <scope>NUCLEOTIDE SEQUENCE [LARGE SCALE GENOMIC DNA]</scope>
    <source>
        <strain evidence="3">NIES 3700</strain>
    </source>
</reference>
<comment type="caution">
    <text evidence="2">The sequence shown here is derived from an EMBL/GenBank/DDBJ whole genome shotgun (WGS) entry which is preliminary data.</text>
</comment>
<dbReference type="EMBL" id="BRXW01000268">
    <property type="protein sequence ID" value="GMI16853.1"/>
    <property type="molecule type" value="Genomic_DNA"/>
</dbReference>
<accession>A0A9W7FRV9</accession>
<evidence type="ECO:0000256" key="1">
    <source>
        <dbReference type="SAM" id="MobiDB-lite"/>
    </source>
</evidence>